<proteinExistence type="predicted"/>
<name>A0A3M7SLT5_BRAPC</name>
<evidence type="ECO:0000313" key="1">
    <source>
        <dbReference type="EMBL" id="RNA36478.1"/>
    </source>
</evidence>
<keyword evidence="2" id="KW-1185">Reference proteome</keyword>
<reference evidence="1 2" key="1">
    <citation type="journal article" date="2018" name="Sci. Rep.">
        <title>Genomic signatures of local adaptation to the degree of environmental predictability in rotifers.</title>
        <authorList>
            <person name="Franch-Gras L."/>
            <person name="Hahn C."/>
            <person name="Garcia-Roger E.M."/>
            <person name="Carmona M.J."/>
            <person name="Serra M."/>
            <person name="Gomez A."/>
        </authorList>
    </citation>
    <scope>NUCLEOTIDE SEQUENCE [LARGE SCALE GENOMIC DNA]</scope>
    <source>
        <strain evidence="1">HYR1</strain>
    </source>
</reference>
<dbReference type="Proteomes" id="UP000276133">
    <property type="component" value="Unassembled WGS sequence"/>
</dbReference>
<organism evidence="1 2">
    <name type="scientific">Brachionus plicatilis</name>
    <name type="common">Marine rotifer</name>
    <name type="synonym">Brachionus muelleri</name>
    <dbReference type="NCBI Taxonomy" id="10195"/>
    <lineage>
        <taxon>Eukaryota</taxon>
        <taxon>Metazoa</taxon>
        <taxon>Spiralia</taxon>
        <taxon>Gnathifera</taxon>
        <taxon>Rotifera</taxon>
        <taxon>Eurotatoria</taxon>
        <taxon>Monogononta</taxon>
        <taxon>Pseudotrocha</taxon>
        <taxon>Ploima</taxon>
        <taxon>Brachionidae</taxon>
        <taxon>Brachionus</taxon>
    </lineage>
</organism>
<dbReference type="AlphaFoldDB" id="A0A3M7SLT5"/>
<accession>A0A3M7SLT5</accession>
<sequence length="108" mass="12678">MDKHSDKYRYNEKISQNYLNSDIEIFLKTCNKVTDISVYIVARLSKTLNLGKSYYKRIWDNNTENLQIFMRFSESCAVFVSTANHFEKVNLNKERNINGKVAEKGKTL</sequence>
<protein>
    <submittedName>
        <fullName evidence="1">Uncharacterized protein</fullName>
    </submittedName>
</protein>
<evidence type="ECO:0000313" key="2">
    <source>
        <dbReference type="Proteomes" id="UP000276133"/>
    </source>
</evidence>
<dbReference type="EMBL" id="REGN01001180">
    <property type="protein sequence ID" value="RNA36478.1"/>
    <property type="molecule type" value="Genomic_DNA"/>
</dbReference>
<gene>
    <name evidence="1" type="ORF">BpHYR1_045073</name>
</gene>
<comment type="caution">
    <text evidence="1">The sequence shown here is derived from an EMBL/GenBank/DDBJ whole genome shotgun (WGS) entry which is preliminary data.</text>
</comment>